<name>A0ABQ0LA57_MYCCL</name>
<proteinExistence type="predicted"/>
<dbReference type="Proteomes" id="UP000815677">
    <property type="component" value="Unassembled WGS sequence"/>
</dbReference>
<evidence type="ECO:0000313" key="2">
    <source>
        <dbReference type="Proteomes" id="UP000815677"/>
    </source>
</evidence>
<keyword evidence="2" id="KW-1185">Reference proteome</keyword>
<gene>
    <name evidence="1" type="ORF">MCHLO_05396</name>
</gene>
<evidence type="ECO:0000313" key="1">
    <source>
        <dbReference type="EMBL" id="GAT47958.1"/>
    </source>
</evidence>
<organism evidence="1 2">
    <name type="scientific">Mycena chlorophos</name>
    <name type="common">Agaric fungus</name>
    <name type="synonym">Agaricus chlorophos</name>
    <dbReference type="NCBI Taxonomy" id="658473"/>
    <lineage>
        <taxon>Eukaryota</taxon>
        <taxon>Fungi</taxon>
        <taxon>Dikarya</taxon>
        <taxon>Basidiomycota</taxon>
        <taxon>Agaricomycotina</taxon>
        <taxon>Agaricomycetes</taxon>
        <taxon>Agaricomycetidae</taxon>
        <taxon>Agaricales</taxon>
        <taxon>Marasmiineae</taxon>
        <taxon>Mycenaceae</taxon>
        <taxon>Mycena</taxon>
    </lineage>
</organism>
<dbReference type="EMBL" id="DF844096">
    <property type="protein sequence ID" value="GAT47958.1"/>
    <property type="molecule type" value="Genomic_DNA"/>
</dbReference>
<reference evidence="1" key="1">
    <citation type="submission" date="2014-09" db="EMBL/GenBank/DDBJ databases">
        <title>Genome sequence of the luminous mushroom Mycena chlorophos for searching fungal bioluminescence genes.</title>
        <authorList>
            <person name="Tanaka Y."/>
            <person name="Kasuga D."/>
            <person name="Oba Y."/>
            <person name="Hase S."/>
            <person name="Sato K."/>
            <person name="Oba Y."/>
            <person name="Sakakibara Y."/>
        </authorList>
    </citation>
    <scope>NUCLEOTIDE SEQUENCE</scope>
</reference>
<accession>A0ABQ0LA57</accession>
<protein>
    <submittedName>
        <fullName evidence="1">Uncharacterized protein</fullName>
    </submittedName>
</protein>
<sequence>MIRRRQRQDISEVLAVDERDVVIPLMFRGAHHFKSVPQHHMQLPLTTSALCPSQHARNYRTDITCAEHSSA</sequence>